<reference evidence="1 2" key="1">
    <citation type="submission" date="2020-02" db="EMBL/GenBank/DDBJ databases">
        <title>Complete Genome Sequence of Halomonas meridiana strain BAA-801, Isolated from Deep Sea Thermal Vent.</title>
        <authorList>
            <person name="Takahashi Y."/>
            <person name="Takahashi H."/>
            <person name="Galipon J."/>
            <person name="Arakawa K."/>
        </authorList>
    </citation>
    <scope>NUCLEOTIDE SEQUENCE [LARGE SCALE GENOMIC DNA]</scope>
    <source>
        <strain evidence="1 2">Slthf1</strain>
    </source>
</reference>
<protein>
    <submittedName>
        <fullName evidence="1">Uncharacterized protein</fullName>
    </submittedName>
</protein>
<gene>
    <name evidence="1" type="ORF">HMSLTHF_16760</name>
</gene>
<dbReference type="RefSeq" id="WP_172416177.1">
    <property type="nucleotide sequence ID" value="NZ_AP022821.1"/>
</dbReference>
<dbReference type="EMBL" id="AP022821">
    <property type="protein sequence ID" value="BCA91901.1"/>
    <property type="molecule type" value="Genomic_DNA"/>
</dbReference>
<evidence type="ECO:0000313" key="1">
    <source>
        <dbReference type="EMBL" id="BCA91901.1"/>
    </source>
</evidence>
<dbReference type="Proteomes" id="UP000503197">
    <property type="component" value="Chromosome"/>
</dbReference>
<name>A0A6F8SUG5_9GAMM</name>
<proteinExistence type="predicted"/>
<sequence length="89" mass="9799">MQSCRVDYYLSIRTANLLKWHGFDLTQPGPELKELVDSDAWQGVHGLGPKGRNELSQALILAQQQAHKSIAAAIELLEENGYTVSPPPS</sequence>
<organism evidence="1 2">
    <name type="scientific">Vreelandella aquamarina</name>
    <dbReference type="NCBI Taxonomy" id="77097"/>
    <lineage>
        <taxon>Bacteria</taxon>
        <taxon>Pseudomonadati</taxon>
        <taxon>Pseudomonadota</taxon>
        <taxon>Gammaproteobacteria</taxon>
        <taxon>Oceanospirillales</taxon>
        <taxon>Halomonadaceae</taxon>
        <taxon>Vreelandella</taxon>
    </lineage>
</organism>
<evidence type="ECO:0000313" key="2">
    <source>
        <dbReference type="Proteomes" id="UP000503197"/>
    </source>
</evidence>
<dbReference type="AlphaFoldDB" id="A0A6F8SUG5"/>
<accession>A0A6F8SUG5</accession>